<dbReference type="Proteomes" id="UP000451860">
    <property type="component" value="Unassembled WGS sequence"/>
</dbReference>
<comment type="caution">
    <text evidence="3">The sequence shown here is derived from an EMBL/GenBank/DDBJ whole genome shotgun (WGS) entry which is preliminary data.</text>
</comment>
<name>A0A7J5UK02_9MICO</name>
<keyword evidence="1" id="KW-0472">Membrane</keyword>
<accession>A0A7J5UK02</accession>
<dbReference type="OrthoDB" id="9809127at2"/>
<dbReference type="InterPro" id="IPR006073">
    <property type="entry name" value="GTP-bd"/>
</dbReference>
<feature type="domain" description="FeoB-type G" evidence="2">
    <location>
        <begin position="15"/>
        <end position="182"/>
    </location>
</feature>
<dbReference type="InterPro" id="IPR011642">
    <property type="entry name" value="Gate_dom"/>
</dbReference>
<feature type="transmembrane region" description="Helical" evidence="1">
    <location>
        <begin position="620"/>
        <end position="640"/>
    </location>
</feature>
<reference evidence="3 4" key="1">
    <citation type="submission" date="2019-10" db="EMBL/GenBank/DDBJ databases">
        <title>Georgenia wutianyii sp. nov. and Georgenia yuyongxinii sp. nov. isolated from plateau pika (Ochotona curzoniae) in the Qinghai-Tibet plateau of China.</title>
        <authorList>
            <person name="Tian Z."/>
        </authorList>
    </citation>
    <scope>NUCLEOTIDE SEQUENCE [LARGE SCALE GENOMIC DNA]</scope>
    <source>
        <strain evidence="3 4">DSM 21501</strain>
    </source>
</reference>
<evidence type="ECO:0000259" key="2">
    <source>
        <dbReference type="PROSITE" id="PS51711"/>
    </source>
</evidence>
<feature type="transmembrane region" description="Helical" evidence="1">
    <location>
        <begin position="404"/>
        <end position="424"/>
    </location>
</feature>
<dbReference type="InterPro" id="IPR011640">
    <property type="entry name" value="Fe2_transport_prot_B_C"/>
</dbReference>
<feature type="transmembrane region" description="Helical" evidence="1">
    <location>
        <begin position="363"/>
        <end position="384"/>
    </location>
</feature>
<protein>
    <submittedName>
        <fullName evidence="3">Ferrous iron transporter B</fullName>
    </submittedName>
</protein>
<dbReference type="GO" id="GO:0005525">
    <property type="term" value="F:GTP binding"/>
    <property type="evidence" value="ECO:0007669"/>
    <property type="project" value="InterPro"/>
</dbReference>
<dbReference type="InterPro" id="IPR030389">
    <property type="entry name" value="G_FEOB_dom"/>
</dbReference>
<organism evidence="3 4">
    <name type="scientific">Georgenia thermotolerans</name>
    <dbReference type="NCBI Taxonomy" id="527326"/>
    <lineage>
        <taxon>Bacteria</taxon>
        <taxon>Bacillati</taxon>
        <taxon>Actinomycetota</taxon>
        <taxon>Actinomycetes</taxon>
        <taxon>Micrococcales</taxon>
        <taxon>Bogoriellaceae</taxon>
        <taxon>Georgenia</taxon>
    </lineage>
</organism>
<gene>
    <name evidence="3" type="ORF">GB883_18590</name>
</gene>
<dbReference type="InterPro" id="IPR050860">
    <property type="entry name" value="FeoB_GTPase"/>
</dbReference>
<evidence type="ECO:0000256" key="1">
    <source>
        <dbReference type="SAM" id="Phobius"/>
    </source>
</evidence>
<keyword evidence="1" id="KW-0812">Transmembrane</keyword>
<dbReference type="PRINTS" id="PR00326">
    <property type="entry name" value="GTP1OBG"/>
</dbReference>
<dbReference type="EMBL" id="WHJE01000148">
    <property type="protein sequence ID" value="KAE8762591.1"/>
    <property type="molecule type" value="Genomic_DNA"/>
</dbReference>
<dbReference type="CDD" id="cd01879">
    <property type="entry name" value="FeoB"/>
    <property type="match status" value="1"/>
</dbReference>
<feature type="transmembrane region" description="Helical" evidence="1">
    <location>
        <begin position="333"/>
        <end position="351"/>
    </location>
</feature>
<dbReference type="GO" id="GO:0015093">
    <property type="term" value="F:ferrous iron transmembrane transporter activity"/>
    <property type="evidence" value="ECO:0007669"/>
    <property type="project" value="InterPro"/>
</dbReference>
<keyword evidence="1" id="KW-1133">Transmembrane helix</keyword>
<dbReference type="InterPro" id="IPR027417">
    <property type="entry name" value="P-loop_NTPase"/>
</dbReference>
<dbReference type="Pfam" id="PF07664">
    <property type="entry name" value="FeoB_C"/>
    <property type="match status" value="1"/>
</dbReference>
<dbReference type="Pfam" id="PF07670">
    <property type="entry name" value="Gate"/>
    <property type="match status" value="2"/>
</dbReference>
<dbReference type="GO" id="GO:0005886">
    <property type="term" value="C:plasma membrane"/>
    <property type="evidence" value="ECO:0007669"/>
    <property type="project" value="TreeGrafter"/>
</dbReference>
<proteinExistence type="predicted"/>
<dbReference type="Pfam" id="PF02421">
    <property type="entry name" value="FeoB_N"/>
    <property type="match status" value="1"/>
</dbReference>
<dbReference type="RefSeq" id="WP_152204823.1">
    <property type="nucleotide sequence ID" value="NZ_VUKF01000080.1"/>
</dbReference>
<dbReference type="AlphaFoldDB" id="A0A7J5UK02"/>
<feature type="transmembrane region" description="Helical" evidence="1">
    <location>
        <begin position="229"/>
        <end position="257"/>
    </location>
</feature>
<dbReference type="PROSITE" id="PS51711">
    <property type="entry name" value="G_FEOB"/>
    <property type="match status" value="1"/>
</dbReference>
<dbReference type="SUPFAM" id="SSF52540">
    <property type="entry name" value="P-loop containing nucleoside triphosphate hydrolases"/>
    <property type="match status" value="1"/>
</dbReference>
<sequence>MTCHVPEEAGVATAARRVALVGSPNAGKTSIFNALTGLHAKTGNYPGVTVTRSVGTCHVDGAEVAVEALPGTYGLAPVSPDEQVVADLLAGRLDGVPAPDALVVVADATTLRRSLGLVAEVLALGRPTCVVVTMSDELARRGGHLSVPGLQAALGVPVHRVLGHRRAGIDALRAALPGATGWPRSPLPPPTEPAETAAWIDSVLGAADYRAPHLDATTERLDRVLLHPVWGTVTFFAVMFAFFQTIFVLAAPLQGAIETFFAGLAGVVRAQVPSPTLAGLLADGVIGGVGGVLVFVPQIMLLFLLLSLLEGVGYLSRAAFLMDRVMARAGLEGRAFVALLSAVACAIPGIMATRSLPSARDRIATMMAAPLMTCSARLTVYVLLISLLVEPGARVGPFGAQGAVMFGLYLLGAVSAMAAAWVFSKVTGRRGTVMPFYMEMPPYRVPTGRSVLVAMWTSSKAFVRKAGTIILAVTIALWLLLNLPARSADELAAAGVDTADAAAVTSYVMEHSVAAGVGRAIEPVFAPLGFDWHVDIGIISSLAAREVFVSTLGQVAAAHDPDNPRAALEAMTFTDGPHAGQPVLTTPTTVAVLVFFVYAMQCMSTLAVMRRESGGWRWPLTAFAYMSVLAWVMAFLARHLTMALL</sequence>
<evidence type="ECO:0000313" key="3">
    <source>
        <dbReference type="EMBL" id="KAE8762591.1"/>
    </source>
</evidence>
<dbReference type="PANTHER" id="PTHR43185">
    <property type="entry name" value="FERROUS IRON TRANSPORT PROTEIN B"/>
    <property type="match status" value="1"/>
</dbReference>
<dbReference type="Gene3D" id="3.40.50.300">
    <property type="entry name" value="P-loop containing nucleotide triphosphate hydrolases"/>
    <property type="match status" value="1"/>
</dbReference>
<evidence type="ECO:0000313" key="4">
    <source>
        <dbReference type="Proteomes" id="UP000451860"/>
    </source>
</evidence>
<keyword evidence="4" id="KW-1185">Reference proteome</keyword>
<dbReference type="PANTHER" id="PTHR43185:SF1">
    <property type="entry name" value="FE(2+) TRANSPORTER FEOB"/>
    <property type="match status" value="1"/>
</dbReference>
<feature type="transmembrane region" description="Helical" evidence="1">
    <location>
        <begin position="462"/>
        <end position="481"/>
    </location>
</feature>